<keyword evidence="3" id="KW-0862">Zinc</keyword>
<keyword evidence="2 4" id="KW-0863">Zinc-finger</keyword>
<dbReference type="OrthoDB" id="4062651at2759"/>
<dbReference type="PROSITE" id="PS50966">
    <property type="entry name" value="ZF_SWIM"/>
    <property type="match status" value="1"/>
</dbReference>
<dbReference type="Proteomes" id="UP000541444">
    <property type="component" value="Unassembled WGS sequence"/>
</dbReference>
<sequence>MPRNVLLVSKFSPEVVDFGLAMLYNREITHASMTCGKMKLDATMGESQLPKRVWEKFEMGGLSDFLRDFGIEDGDKMKAVLFCTVALWCIQYLPEARSSMIRVVQMLEGMVEVMTPPNLFQHLISTGVNLAVSKQTTSIDSTSSAGIMRTNSKECTPIMKMVRTKNLFLHWGGEWQDPWEDIGYTHDFYINGKQVRYLIIDGDHISMLGGPSNDVEVELGRPCIDVNEGKTGGVGANKGEKKGKYEGWSSAINAETKTENVVEDVDEIEDWTRWTEFNPDCLDADEGYYSTHSSQQGDDRSTQEDLDRVDDALKNLTSAAKDIFSIEDGVQFKKKPDVNYDELKIGMMWPTMFETRKFIRHYGIANKFEFYQVKKENYRVRLKCSDEDCQWMFYARRMHDGQTFKLKGTSNLIHNYKWKGGDTNKLANATWVTNEVEQLVRFVRTARPFDVQENIRVRFGVDISCYTAWNAWTTCMERIVGSYDEGYIIMHELVIQVLKANLGSITTCNIDLDTNQWKTTCIAYKASIDGFLNGCRPVLGLDGCFLKGKYEGVCLSIIGLDGNNKLLTIAIFFCRSECFETWERLQTHITKMSRQYGQFKIEGTTDNCFVAIASSGQRWKLNLNRHECQCKEWQVTGLPCAHAVSALIPMRHPWIDYCSEYHRVSAYLATYKDPIHAVDDSSEWGM</sequence>
<protein>
    <recommendedName>
        <fullName evidence="5">SWIM-type domain-containing protein</fullName>
    </recommendedName>
</protein>
<name>A0A7J7LHX8_9MAGN</name>
<dbReference type="InterPro" id="IPR004332">
    <property type="entry name" value="Transposase_MuDR"/>
</dbReference>
<keyword evidence="7" id="KW-1185">Reference proteome</keyword>
<dbReference type="SUPFAM" id="SSF56112">
    <property type="entry name" value="Protein kinase-like (PK-like)"/>
    <property type="match status" value="1"/>
</dbReference>
<dbReference type="Pfam" id="PF03108">
    <property type="entry name" value="DBD_Tnp_Mut"/>
    <property type="match status" value="1"/>
</dbReference>
<evidence type="ECO:0000256" key="1">
    <source>
        <dbReference type="ARBA" id="ARBA00022723"/>
    </source>
</evidence>
<dbReference type="GO" id="GO:0008270">
    <property type="term" value="F:zinc ion binding"/>
    <property type="evidence" value="ECO:0007669"/>
    <property type="project" value="UniProtKB-KW"/>
</dbReference>
<dbReference type="SMART" id="SM00575">
    <property type="entry name" value="ZnF_PMZ"/>
    <property type="match status" value="1"/>
</dbReference>
<reference evidence="6 7" key="1">
    <citation type="journal article" date="2020" name="IScience">
        <title>Genome Sequencing of the Endangered Kingdonia uniflora (Circaeasteraceae, Ranunculales) Reveals Potential Mechanisms of Evolutionary Specialization.</title>
        <authorList>
            <person name="Sun Y."/>
            <person name="Deng T."/>
            <person name="Zhang A."/>
            <person name="Moore M.J."/>
            <person name="Landis J.B."/>
            <person name="Lin N."/>
            <person name="Zhang H."/>
            <person name="Zhang X."/>
            <person name="Huang J."/>
            <person name="Zhang X."/>
            <person name="Sun H."/>
            <person name="Wang H."/>
        </authorList>
    </citation>
    <scope>NUCLEOTIDE SEQUENCE [LARGE SCALE GENOMIC DNA]</scope>
    <source>
        <strain evidence="6">TB1705</strain>
        <tissue evidence="6">Leaf</tissue>
    </source>
</reference>
<evidence type="ECO:0000256" key="4">
    <source>
        <dbReference type="PROSITE-ProRule" id="PRU00325"/>
    </source>
</evidence>
<accession>A0A7J7LHX8</accession>
<organism evidence="6 7">
    <name type="scientific">Kingdonia uniflora</name>
    <dbReference type="NCBI Taxonomy" id="39325"/>
    <lineage>
        <taxon>Eukaryota</taxon>
        <taxon>Viridiplantae</taxon>
        <taxon>Streptophyta</taxon>
        <taxon>Embryophyta</taxon>
        <taxon>Tracheophyta</taxon>
        <taxon>Spermatophyta</taxon>
        <taxon>Magnoliopsida</taxon>
        <taxon>Ranunculales</taxon>
        <taxon>Circaeasteraceae</taxon>
        <taxon>Kingdonia</taxon>
    </lineage>
</organism>
<feature type="domain" description="SWIM-type" evidence="5">
    <location>
        <begin position="619"/>
        <end position="651"/>
    </location>
</feature>
<comment type="caution">
    <text evidence="6">The sequence shown here is derived from an EMBL/GenBank/DDBJ whole genome shotgun (WGS) entry which is preliminary data.</text>
</comment>
<dbReference type="Pfam" id="PF04434">
    <property type="entry name" value="SWIM"/>
    <property type="match status" value="1"/>
</dbReference>
<gene>
    <name evidence="6" type="ORF">GIB67_037058</name>
</gene>
<dbReference type="InterPro" id="IPR006564">
    <property type="entry name" value="Znf_PMZ"/>
</dbReference>
<feature type="non-terminal residue" evidence="6">
    <location>
        <position position="1"/>
    </location>
</feature>
<dbReference type="InterPro" id="IPR011009">
    <property type="entry name" value="Kinase-like_dom_sf"/>
</dbReference>
<dbReference type="AlphaFoldDB" id="A0A7J7LHX8"/>
<dbReference type="PANTHER" id="PTHR31973">
    <property type="entry name" value="POLYPROTEIN, PUTATIVE-RELATED"/>
    <property type="match status" value="1"/>
</dbReference>
<evidence type="ECO:0000256" key="3">
    <source>
        <dbReference type="ARBA" id="ARBA00022833"/>
    </source>
</evidence>
<keyword evidence="1" id="KW-0479">Metal-binding</keyword>
<evidence type="ECO:0000256" key="2">
    <source>
        <dbReference type="ARBA" id="ARBA00022771"/>
    </source>
</evidence>
<dbReference type="EMBL" id="JACGCM010002279">
    <property type="protein sequence ID" value="KAF6142140.1"/>
    <property type="molecule type" value="Genomic_DNA"/>
</dbReference>
<dbReference type="PANTHER" id="PTHR31973:SF187">
    <property type="entry name" value="MUTATOR TRANSPOSASE MUDRA PROTEIN"/>
    <property type="match status" value="1"/>
</dbReference>
<dbReference type="InterPro" id="IPR007527">
    <property type="entry name" value="Znf_SWIM"/>
</dbReference>
<proteinExistence type="predicted"/>
<evidence type="ECO:0000259" key="5">
    <source>
        <dbReference type="PROSITE" id="PS50966"/>
    </source>
</evidence>
<evidence type="ECO:0000313" key="7">
    <source>
        <dbReference type="Proteomes" id="UP000541444"/>
    </source>
</evidence>
<evidence type="ECO:0000313" key="6">
    <source>
        <dbReference type="EMBL" id="KAF6142140.1"/>
    </source>
</evidence>